<comment type="caution">
    <text evidence="1">The sequence shown here is derived from an EMBL/GenBank/DDBJ whole genome shotgun (WGS) entry which is preliminary data.</text>
</comment>
<proteinExistence type="predicted"/>
<evidence type="ECO:0000313" key="1">
    <source>
        <dbReference type="EMBL" id="GAI35769.1"/>
    </source>
</evidence>
<sequence>MDMIYCNLLCLDLEAEVLRDTRKEQSQTLTHFIAHPFAVFRHPDK</sequence>
<gene>
    <name evidence="1" type="ORF">S06H3_42070</name>
</gene>
<accession>X1PXU1</accession>
<reference evidence="1" key="1">
    <citation type="journal article" date="2014" name="Front. Microbiol.">
        <title>High frequency of phylogenetically diverse reductive dehalogenase-homologous genes in deep subseafloor sedimentary metagenomes.</title>
        <authorList>
            <person name="Kawai M."/>
            <person name="Futagami T."/>
            <person name="Toyoda A."/>
            <person name="Takaki Y."/>
            <person name="Nishi S."/>
            <person name="Hori S."/>
            <person name="Arai W."/>
            <person name="Tsubouchi T."/>
            <person name="Morono Y."/>
            <person name="Uchiyama I."/>
            <person name="Ito T."/>
            <person name="Fujiyama A."/>
            <person name="Inagaki F."/>
            <person name="Takami H."/>
        </authorList>
    </citation>
    <scope>NUCLEOTIDE SEQUENCE</scope>
    <source>
        <strain evidence="1">Expedition CK06-06</strain>
    </source>
</reference>
<feature type="non-terminal residue" evidence="1">
    <location>
        <position position="45"/>
    </location>
</feature>
<name>X1PXU1_9ZZZZ</name>
<organism evidence="1">
    <name type="scientific">marine sediment metagenome</name>
    <dbReference type="NCBI Taxonomy" id="412755"/>
    <lineage>
        <taxon>unclassified sequences</taxon>
        <taxon>metagenomes</taxon>
        <taxon>ecological metagenomes</taxon>
    </lineage>
</organism>
<protein>
    <submittedName>
        <fullName evidence="1">Uncharacterized protein</fullName>
    </submittedName>
</protein>
<dbReference type="AlphaFoldDB" id="X1PXU1"/>
<dbReference type="EMBL" id="BARV01025983">
    <property type="protein sequence ID" value="GAI35769.1"/>
    <property type="molecule type" value="Genomic_DNA"/>
</dbReference>